<comment type="caution">
    <text evidence="2">The sequence shown here is derived from an EMBL/GenBank/DDBJ whole genome shotgun (WGS) entry which is preliminary data.</text>
</comment>
<keyword evidence="1" id="KW-0812">Transmembrane</keyword>
<keyword evidence="1" id="KW-0472">Membrane</keyword>
<feature type="transmembrane region" description="Helical" evidence="1">
    <location>
        <begin position="43"/>
        <end position="64"/>
    </location>
</feature>
<proteinExistence type="predicted"/>
<dbReference type="AlphaFoldDB" id="A0ABD3AV99"/>
<dbReference type="EMBL" id="JBJUIK010000002">
    <property type="protein sequence ID" value="KAL3535165.1"/>
    <property type="molecule type" value="Genomic_DNA"/>
</dbReference>
<evidence type="ECO:0000313" key="3">
    <source>
        <dbReference type="Proteomes" id="UP001630127"/>
    </source>
</evidence>
<organism evidence="2 3">
    <name type="scientific">Cinchona calisaya</name>
    <dbReference type="NCBI Taxonomy" id="153742"/>
    <lineage>
        <taxon>Eukaryota</taxon>
        <taxon>Viridiplantae</taxon>
        <taxon>Streptophyta</taxon>
        <taxon>Embryophyta</taxon>
        <taxon>Tracheophyta</taxon>
        <taxon>Spermatophyta</taxon>
        <taxon>Magnoliopsida</taxon>
        <taxon>eudicotyledons</taxon>
        <taxon>Gunneridae</taxon>
        <taxon>Pentapetalae</taxon>
        <taxon>asterids</taxon>
        <taxon>lamiids</taxon>
        <taxon>Gentianales</taxon>
        <taxon>Rubiaceae</taxon>
        <taxon>Cinchonoideae</taxon>
        <taxon>Cinchoneae</taxon>
        <taxon>Cinchona</taxon>
    </lineage>
</organism>
<sequence length="108" mass="12206">MKLKSSPKSRVPILNCTSPLVLPVAGLYWFFSSSSANNYPSSTASILLFLFSFSINYFHIIIPCRLDLRTRLILDLCWLLVVNLILVKLTGVSLRFTFQFFIVCPSLG</sequence>
<evidence type="ECO:0008006" key="4">
    <source>
        <dbReference type="Google" id="ProtNLM"/>
    </source>
</evidence>
<feature type="transmembrane region" description="Helical" evidence="1">
    <location>
        <begin position="76"/>
        <end position="102"/>
    </location>
</feature>
<name>A0ABD3AV99_9GENT</name>
<protein>
    <recommendedName>
        <fullName evidence="4">Transmembrane protein</fullName>
    </recommendedName>
</protein>
<evidence type="ECO:0000313" key="2">
    <source>
        <dbReference type="EMBL" id="KAL3535165.1"/>
    </source>
</evidence>
<evidence type="ECO:0000256" key="1">
    <source>
        <dbReference type="SAM" id="Phobius"/>
    </source>
</evidence>
<keyword evidence="3" id="KW-1185">Reference proteome</keyword>
<reference evidence="2 3" key="1">
    <citation type="submission" date="2024-11" db="EMBL/GenBank/DDBJ databases">
        <title>A near-complete genome assembly of Cinchona calisaya.</title>
        <authorList>
            <person name="Lian D.C."/>
            <person name="Zhao X.W."/>
            <person name="Wei L."/>
        </authorList>
    </citation>
    <scope>NUCLEOTIDE SEQUENCE [LARGE SCALE GENOMIC DNA]</scope>
    <source>
        <tissue evidence="2">Nenye</tissue>
    </source>
</reference>
<feature type="transmembrane region" description="Helical" evidence="1">
    <location>
        <begin position="12"/>
        <end position="31"/>
    </location>
</feature>
<dbReference type="Proteomes" id="UP001630127">
    <property type="component" value="Unassembled WGS sequence"/>
</dbReference>
<keyword evidence="1" id="KW-1133">Transmembrane helix</keyword>
<accession>A0ABD3AV99</accession>
<gene>
    <name evidence="2" type="ORF">ACH5RR_003626</name>
</gene>